<protein>
    <submittedName>
        <fullName evidence="2">Uncharacterized protein</fullName>
    </submittedName>
</protein>
<keyword evidence="4" id="KW-1185">Reference proteome</keyword>
<feature type="region of interest" description="Disordered" evidence="1">
    <location>
        <begin position="1"/>
        <end position="67"/>
    </location>
</feature>
<sequence length="67" mass="7248">MDEIKARANKLKAAFHSKKAEDKVEKASDPPKQSSDHVDAAHGAAKVETKTEKSAAKVTPKPAPRRN</sequence>
<dbReference type="OrthoDB" id="10046431at2759"/>
<evidence type="ECO:0000313" key="5">
    <source>
        <dbReference type="Proteomes" id="UP000663852"/>
    </source>
</evidence>
<dbReference type="EMBL" id="CAJNOR010001047">
    <property type="protein sequence ID" value="CAF1063886.1"/>
    <property type="molecule type" value="Genomic_DNA"/>
</dbReference>
<dbReference type="AlphaFoldDB" id="A0A814G350"/>
<comment type="caution">
    <text evidence="2">The sequence shown here is derived from an EMBL/GenBank/DDBJ whole genome shotgun (WGS) entry which is preliminary data.</text>
</comment>
<evidence type="ECO:0000313" key="4">
    <source>
        <dbReference type="Proteomes" id="UP000663828"/>
    </source>
</evidence>
<dbReference type="Proteomes" id="UP000663852">
    <property type="component" value="Unassembled WGS sequence"/>
</dbReference>
<reference evidence="2" key="1">
    <citation type="submission" date="2021-02" db="EMBL/GenBank/DDBJ databases">
        <authorList>
            <person name="Nowell W R."/>
        </authorList>
    </citation>
    <scope>NUCLEOTIDE SEQUENCE</scope>
</reference>
<evidence type="ECO:0000313" key="3">
    <source>
        <dbReference type="EMBL" id="CAF1063886.1"/>
    </source>
</evidence>
<organism evidence="2 5">
    <name type="scientific">Adineta ricciae</name>
    <name type="common">Rotifer</name>
    <dbReference type="NCBI Taxonomy" id="249248"/>
    <lineage>
        <taxon>Eukaryota</taxon>
        <taxon>Metazoa</taxon>
        <taxon>Spiralia</taxon>
        <taxon>Gnathifera</taxon>
        <taxon>Rotifera</taxon>
        <taxon>Eurotatoria</taxon>
        <taxon>Bdelloidea</taxon>
        <taxon>Adinetida</taxon>
        <taxon>Adinetidae</taxon>
        <taxon>Adineta</taxon>
    </lineage>
</organism>
<accession>A0A814G350</accession>
<feature type="compositionally biased region" description="Basic and acidic residues" evidence="1">
    <location>
        <begin position="18"/>
        <end position="55"/>
    </location>
</feature>
<dbReference type="EMBL" id="CAJNOJ010000058">
    <property type="protein sequence ID" value="CAF0991067.1"/>
    <property type="molecule type" value="Genomic_DNA"/>
</dbReference>
<gene>
    <name evidence="2" type="ORF">EDS130_LOCUS14393</name>
    <name evidence="3" type="ORF">XAT740_LOCUS16437</name>
</gene>
<name>A0A814G350_ADIRI</name>
<evidence type="ECO:0000313" key="2">
    <source>
        <dbReference type="EMBL" id="CAF0991067.1"/>
    </source>
</evidence>
<feature type="compositionally biased region" description="Basic residues" evidence="1">
    <location>
        <begin position="7"/>
        <end position="17"/>
    </location>
</feature>
<proteinExistence type="predicted"/>
<evidence type="ECO:0000256" key="1">
    <source>
        <dbReference type="SAM" id="MobiDB-lite"/>
    </source>
</evidence>
<dbReference type="Proteomes" id="UP000663828">
    <property type="component" value="Unassembled WGS sequence"/>
</dbReference>